<feature type="chain" id="PRO_5012385013" description="DUF8020 domain-containing protein" evidence="2">
    <location>
        <begin position="35"/>
        <end position="218"/>
    </location>
</feature>
<gene>
    <name evidence="4" type="ORF">BOX37_03195</name>
</gene>
<evidence type="ECO:0000259" key="3">
    <source>
        <dbReference type="Pfam" id="PF26059"/>
    </source>
</evidence>
<feature type="signal peptide" evidence="2">
    <location>
        <begin position="1"/>
        <end position="34"/>
    </location>
</feature>
<protein>
    <recommendedName>
        <fullName evidence="3">DUF8020 domain-containing protein</fullName>
    </recommendedName>
</protein>
<keyword evidence="2" id="KW-0732">Signal</keyword>
<evidence type="ECO:0000256" key="2">
    <source>
        <dbReference type="SAM" id="SignalP"/>
    </source>
</evidence>
<feature type="transmembrane region" description="Helical" evidence="1">
    <location>
        <begin position="163"/>
        <end position="184"/>
    </location>
</feature>
<keyword evidence="1" id="KW-0472">Membrane</keyword>
<dbReference type="EMBL" id="CP018082">
    <property type="protein sequence ID" value="APE33135.1"/>
    <property type="molecule type" value="Genomic_DNA"/>
</dbReference>
<feature type="transmembrane region" description="Helical" evidence="1">
    <location>
        <begin position="191"/>
        <end position="209"/>
    </location>
</feature>
<dbReference type="RefSeq" id="WP_071926327.1">
    <property type="nucleotide sequence ID" value="NZ_CP018082.1"/>
</dbReference>
<keyword evidence="1" id="KW-1133">Transmembrane helix</keyword>
<evidence type="ECO:0000256" key="1">
    <source>
        <dbReference type="SAM" id="Phobius"/>
    </source>
</evidence>
<dbReference type="OrthoDB" id="4570352at2"/>
<feature type="domain" description="DUF8020" evidence="3">
    <location>
        <begin position="56"/>
        <end position="129"/>
    </location>
</feature>
<dbReference type="InterPro" id="IPR058333">
    <property type="entry name" value="DUF8020"/>
</dbReference>
<sequence length="218" mass="21470">MFHRSIIRTGRRAVVAALPLAVAASLVTAGTAAADVTVEQQAGIATGLSSEGVADGVGYRTVVAPDLRTISATVDNGRFVLTHDAVNVVSDTGATVGTLPLKLDTVTGNAIAVASVVSADGKTLSIAPQLSTDTSAELKSIATNPEAANHDPVQNGAAAGATVGAIAAAILCVPALAAFIIGYVFCAIPSVISTAITGAVIGAVIGLVIPEAVPQVLP</sequence>
<evidence type="ECO:0000313" key="4">
    <source>
        <dbReference type="EMBL" id="APE33135.1"/>
    </source>
</evidence>
<keyword evidence="1" id="KW-0812">Transmembrane</keyword>
<proteinExistence type="predicted"/>
<dbReference type="KEGG" id="nsl:BOX37_03195"/>
<dbReference type="Proteomes" id="UP000183810">
    <property type="component" value="Chromosome"/>
</dbReference>
<accession>A0A1J0VMA1</accession>
<reference evidence="4" key="1">
    <citation type="submission" date="2016-11" db="EMBL/GenBank/DDBJ databases">
        <authorList>
            <person name="Jaros S."/>
            <person name="Januszkiewicz K."/>
            <person name="Wedrychowicz H."/>
        </authorList>
    </citation>
    <scope>NUCLEOTIDE SEQUENCE [LARGE SCALE GENOMIC DNA]</scope>
    <source>
        <strain evidence="4">Y48</strain>
    </source>
</reference>
<organism evidence="4 5">
    <name type="scientific">Nocardia mangyaensis</name>
    <dbReference type="NCBI Taxonomy" id="2213200"/>
    <lineage>
        <taxon>Bacteria</taxon>
        <taxon>Bacillati</taxon>
        <taxon>Actinomycetota</taxon>
        <taxon>Actinomycetes</taxon>
        <taxon>Mycobacteriales</taxon>
        <taxon>Nocardiaceae</taxon>
        <taxon>Nocardia</taxon>
    </lineage>
</organism>
<dbReference type="Pfam" id="PF26059">
    <property type="entry name" value="DUF8020"/>
    <property type="match status" value="1"/>
</dbReference>
<keyword evidence="5" id="KW-1185">Reference proteome</keyword>
<name>A0A1J0VMA1_9NOCA</name>
<evidence type="ECO:0000313" key="5">
    <source>
        <dbReference type="Proteomes" id="UP000183810"/>
    </source>
</evidence>
<dbReference type="AlphaFoldDB" id="A0A1J0VMA1"/>